<protein>
    <submittedName>
        <fullName evidence="2">Uncharacterized protein</fullName>
    </submittedName>
</protein>
<evidence type="ECO:0000256" key="1">
    <source>
        <dbReference type="SAM" id="MobiDB-lite"/>
    </source>
</evidence>
<reference evidence="2" key="1">
    <citation type="journal article" date="2023" name="Mol. Biol. Evol.">
        <title>Third-Generation Sequencing Reveals the Adaptive Role of the Epigenome in Three Deep-Sea Polychaetes.</title>
        <authorList>
            <person name="Perez M."/>
            <person name="Aroh O."/>
            <person name="Sun Y."/>
            <person name="Lan Y."/>
            <person name="Juniper S.K."/>
            <person name="Young C.R."/>
            <person name="Angers B."/>
            <person name="Qian P.Y."/>
        </authorList>
    </citation>
    <scope>NUCLEOTIDE SEQUENCE</scope>
    <source>
        <strain evidence="2">R07B-5</strain>
    </source>
</reference>
<evidence type="ECO:0000313" key="3">
    <source>
        <dbReference type="Proteomes" id="UP001209878"/>
    </source>
</evidence>
<dbReference type="EMBL" id="JAODUO010000224">
    <property type="protein sequence ID" value="KAK2185755.1"/>
    <property type="molecule type" value="Genomic_DNA"/>
</dbReference>
<feature type="region of interest" description="Disordered" evidence="1">
    <location>
        <begin position="77"/>
        <end position="132"/>
    </location>
</feature>
<organism evidence="2 3">
    <name type="scientific">Ridgeia piscesae</name>
    <name type="common">Tubeworm</name>
    <dbReference type="NCBI Taxonomy" id="27915"/>
    <lineage>
        <taxon>Eukaryota</taxon>
        <taxon>Metazoa</taxon>
        <taxon>Spiralia</taxon>
        <taxon>Lophotrochozoa</taxon>
        <taxon>Annelida</taxon>
        <taxon>Polychaeta</taxon>
        <taxon>Sedentaria</taxon>
        <taxon>Canalipalpata</taxon>
        <taxon>Sabellida</taxon>
        <taxon>Siboglinidae</taxon>
        <taxon>Ridgeia</taxon>
    </lineage>
</organism>
<dbReference type="AlphaFoldDB" id="A0AAD9P0B3"/>
<name>A0AAD9P0B3_RIDPI</name>
<feature type="compositionally biased region" description="Pro residues" evidence="1">
    <location>
        <begin position="96"/>
        <end position="112"/>
    </location>
</feature>
<accession>A0AAD9P0B3</accession>
<evidence type="ECO:0000313" key="2">
    <source>
        <dbReference type="EMBL" id="KAK2185755.1"/>
    </source>
</evidence>
<dbReference type="Proteomes" id="UP001209878">
    <property type="component" value="Unassembled WGS sequence"/>
</dbReference>
<gene>
    <name evidence="2" type="ORF">NP493_223g02003</name>
</gene>
<keyword evidence="3" id="KW-1185">Reference proteome</keyword>
<comment type="caution">
    <text evidence="2">The sequence shown here is derived from an EMBL/GenBank/DDBJ whole genome shotgun (WGS) entry which is preliminary data.</text>
</comment>
<sequence length="132" mass="14560">MFQFRPVRPRLFHTSEVDPEVVPGGQVQAGDPEVGAVFKRRSLRQRWQHRMLGRLQPTPHTATASLESLPTRRCHQLAEQQEVAQRGGQGRETQPQSPPSTHPHPQPPPGPVPAASTPPGQPRTADCAPPRD</sequence>
<proteinExistence type="predicted"/>